<keyword evidence="5" id="KW-1185">Reference proteome</keyword>
<protein>
    <recommendedName>
        <fullName evidence="6">Extracellular solute-binding protein</fullName>
    </recommendedName>
</protein>
<dbReference type="PANTHER" id="PTHR30061">
    <property type="entry name" value="MALTOSE-BINDING PERIPLASMIC PROTEIN"/>
    <property type="match status" value="1"/>
</dbReference>
<dbReference type="PANTHER" id="PTHR30061:SF50">
    <property type="entry name" value="MALTOSE_MALTODEXTRIN-BINDING PERIPLASMIC PROTEIN"/>
    <property type="match status" value="1"/>
</dbReference>
<dbReference type="EMBL" id="JXAK01000015">
    <property type="protein sequence ID" value="KIL40872.1"/>
    <property type="molecule type" value="Genomic_DNA"/>
</dbReference>
<dbReference type="InterPro" id="IPR006059">
    <property type="entry name" value="SBP"/>
</dbReference>
<comment type="similarity">
    <text evidence="1">Belongs to the bacterial solute-binding protein 1 family.</text>
</comment>
<keyword evidence="2" id="KW-0813">Transport</keyword>
<reference evidence="4 5" key="1">
    <citation type="submission" date="2014-12" db="EMBL/GenBank/DDBJ databases">
        <title>Draft genome sequence of Paenibacillus kamchatkensis strain B-2647.</title>
        <authorList>
            <person name="Karlyshev A.V."/>
            <person name="Kudryashova E.B."/>
        </authorList>
    </citation>
    <scope>NUCLEOTIDE SEQUENCE [LARGE SCALE GENOMIC DNA]</scope>
    <source>
        <strain evidence="4 5">VKM B-2647</strain>
    </source>
</reference>
<evidence type="ECO:0000313" key="5">
    <source>
        <dbReference type="Proteomes" id="UP000031967"/>
    </source>
</evidence>
<evidence type="ECO:0000256" key="2">
    <source>
        <dbReference type="ARBA" id="ARBA00022448"/>
    </source>
</evidence>
<proteinExistence type="inferred from homology"/>
<dbReference type="Pfam" id="PF13416">
    <property type="entry name" value="SBP_bac_8"/>
    <property type="match status" value="1"/>
</dbReference>
<organism evidence="4 5">
    <name type="scientific">Gordoniibacillus kamchatkensis</name>
    <dbReference type="NCBI Taxonomy" id="1590651"/>
    <lineage>
        <taxon>Bacteria</taxon>
        <taxon>Bacillati</taxon>
        <taxon>Bacillota</taxon>
        <taxon>Bacilli</taxon>
        <taxon>Bacillales</taxon>
        <taxon>Paenibacillaceae</taxon>
        <taxon>Gordoniibacillus</taxon>
    </lineage>
</organism>
<dbReference type="SUPFAM" id="SSF53850">
    <property type="entry name" value="Periplasmic binding protein-like II"/>
    <property type="match status" value="1"/>
</dbReference>
<comment type="caution">
    <text evidence="4">The sequence shown here is derived from an EMBL/GenBank/DDBJ whole genome shotgun (WGS) entry which is preliminary data.</text>
</comment>
<keyword evidence="3" id="KW-0732">Signal</keyword>
<evidence type="ECO:0000256" key="3">
    <source>
        <dbReference type="ARBA" id="ARBA00022729"/>
    </source>
</evidence>
<gene>
    <name evidence="4" type="ORF">SD70_10575</name>
</gene>
<evidence type="ECO:0000313" key="4">
    <source>
        <dbReference type="EMBL" id="KIL40872.1"/>
    </source>
</evidence>
<dbReference type="Proteomes" id="UP000031967">
    <property type="component" value="Unassembled WGS sequence"/>
</dbReference>
<evidence type="ECO:0008006" key="6">
    <source>
        <dbReference type="Google" id="ProtNLM"/>
    </source>
</evidence>
<evidence type="ECO:0000256" key="1">
    <source>
        <dbReference type="ARBA" id="ARBA00008520"/>
    </source>
</evidence>
<name>A0ABR5AKI3_9BACL</name>
<accession>A0ABR5AKI3</accession>
<dbReference type="Gene3D" id="3.40.190.10">
    <property type="entry name" value="Periplasmic binding protein-like II"/>
    <property type="match status" value="1"/>
</dbReference>
<sequence>MDIFQDGYKTGFLDKADLTDPKFVSAVKWYQDLIFKEKITPTIAINDALSKTGDPMLTGKLAFDLNGAWKLATYKNQKFNFGVLPMPLGPAGTSTPFTYIDPLMISSKSKHPDAAWKFVKYMVSPEVQKKWATVTGYPPADSEAYKEWLKQFGDQVDLGYLTQVVQDSIAHGKESPNHLIAGYAEVTSFMKNEQQQIFTNGEDPAKVLPDMNTKFNKLLQQIKDKAGAGK</sequence>